<protein>
    <recommendedName>
        <fullName evidence="1">Redox-sensitive transcriptional activator SoxR</fullName>
    </recommendedName>
</protein>
<dbReference type="PANTHER" id="PTHR30204:SF0">
    <property type="entry name" value="REDOX-SENSITIVE TRANSCRIPTIONAL ACTIVATOR SOXR"/>
    <property type="match status" value="1"/>
</dbReference>
<organism evidence="10 12">
    <name type="scientific">Oceanimonas baumannii</name>
    <dbReference type="NCBI Taxonomy" id="129578"/>
    <lineage>
        <taxon>Bacteria</taxon>
        <taxon>Pseudomonadati</taxon>
        <taxon>Pseudomonadota</taxon>
        <taxon>Gammaproteobacteria</taxon>
        <taxon>Aeromonadales</taxon>
        <taxon>Aeromonadaceae</taxon>
        <taxon>Oceanimonas</taxon>
    </lineage>
</organism>
<keyword evidence="4" id="KW-0408">Iron</keyword>
<evidence type="ECO:0000313" key="10">
    <source>
        <dbReference type="EMBL" id="OYD26370.1"/>
    </source>
</evidence>
<keyword evidence="6" id="KW-0805">Transcription regulation</keyword>
<evidence type="ECO:0000256" key="5">
    <source>
        <dbReference type="ARBA" id="ARBA00023014"/>
    </source>
</evidence>
<dbReference type="SUPFAM" id="SSF46955">
    <property type="entry name" value="Putative DNA-binding domain"/>
    <property type="match status" value="1"/>
</dbReference>
<dbReference type="GO" id="GO:0003700">
    <property type="term" value="F:DNA-binding transcription factor activity"/>
    <property type="evidence" value="ECO:0007669"/>
    <property type="project" value="InterPro"/>
</dbReference>
<evidence type="ECO:0000259" key="9">
    <source>
        <dbReference type="PROSITE" id="PS50937"/>
    </source>
</evidence>
<dbReference type="NCBIfam" id="TIGR01950">
    <property type="entry name" value="SoxR"/>
    <property type="match status" value="1"/>
</dbReference>
<dbReference type="PRINTS" id="PR00040">
    <property type="entry name" value="HTHMERR"/>
</dbReference>
<dbReference type="InterPro" id="IPR010211">
    <property type="entry name" value="Redox-sen_tscrpt-act_SoxR"/>
</dbReference>
<dbReference type="GO" id="GO:0003677">
    <property type="term" value="F:DNA binding"/>
    <property type="evidence" value="ECO:0007669"/>
    <property type="project" value="UniProtKB-KW"/>
</dbReference>
<keyword evidence="5" id="KW-0411">Iron-sulfur</keyword>
<keyword evidence="13" id="KW-1185">Reference proteome</keyword>
<keyword evidence="8" id="KW-0804">Transcription</keyword>
<evidence type="ECO:0000256" key="1">
    <source>
        <dbReference type="ARBA" id="ARBA00014474"/>
    </source>
</evidence>
<evidence type="ECO:0000313" key="11">
    <source>
        <dbReference type="EMBL" id="TDW61969.1"/>
    </source>
</evidence>
<dbReference type="Pfam" id="PF09278">
    <property type="entry name" value="MerR-DNA-bind"/>
    <property type="match status" value="1"/>
</dbReference>
<dbReference type="RefSeq" id="WP_094276812.1">
    <property type="nucleotide sequence ID" value="NZ_NQJF01000001.1"/>
</dbReference>
<dbReference type="GO" id="GO:0051537">
    <property type="term" value="F:2 iron, 2 sulfur cluster binding"/>
    <property type="evidence" value="ECO:0007669"/>
    <property type="project" value="UniProtKB-KW"/>
</dbReference>
<dbReference type="Proteomes" id="UP000295058">
    <property type="component" value="Unassembled WGS sequence"/>
</dbReference>
<name>A0A235CPA8_9GAMM</name>
<dbReference type="SMART" id="SM00422">
    <property type="entry name" value="HTH_MERR"/>
    <property type="match status" value="1"/>
</dbReference>
<evidence type="ECO:0000256" key="7">
    <source>
        <dbReference type="ARBA" id="ARBA00023125"/>
    </source>
</evidence>
<evidence type="ECO:0000256" key="4">
    <source>
        <dbReference type="ARBA" id="ARBA00023004"/>
    </source>
</evidence>
<accession>A0A235CPA8</accession>
<keyword evidence="2" id="KW-0001">2Fe-2S</keyword>
<keyword evidence="3" id="KW-0479">Metal-binding</keyword>
<dbReference type="InterPro" id="IPR000551">
    <property type="entry name" value="MerR-type_HTH_dom"/>
</dbReference>
<dbReference type="GO" id="GO:0046872">
    <property type="term" value="F:metal ion binding"/>
    <property type="evidence" value="ECO:0007669"/>
    <property type="project" value="UniProtKB-KW"/>
</dbReference>
<dbReference type="Proteomes" id="UP000243640">
    <property type="component" value="Unassembled WGS sequence"/>
</dbReference>
<dbReference type="CDD" id="cd01110">
    <property type="entry name" value="HTH_SoxR"/>
    <property type="match status" value="1"/>
</dbReference>
<evidence type="ECO:0000256" key="2">
    <source>
        <dbReference type="ARBA" id="ARBA00022714"/>
    </source>
</evidence>
<dbReference type="InterPro" id="IPR015358">
    <property type="entry name" value="Tscrpt_reg_MerR_DNA-bd"/>
</dbReference>
<dbReference type="PROSITE" id="PS50937">
    <property type="entry name" value="HTH_MERR_2"/>
    <property type="match status" value="1"/>
</dbReference>
<dbReference type="InterPro" id="IPR047057">
    <property type="entry name" value="MerR_fam"/>
</dbReference>
<evidence type="ECO:0000256" key="6">
    <source>
        <dbReference type="ARBA" id="ARBA00023015"/>
    </source>
</evidence>
<feature type="domain" description="HTH merR-type" evidence="9">
    <location>
        <begin position="11"/>
        <end position="79"/>
    </location>
</feature>
<dbReference type="AlphaFoldDB" id="A0A235CPA8"/>
<sequence>MPAPVAAGKTALSVGEVARRCDIPVSTVHFYEAEGLIRSGRNKANHRRYSRHVLRRIAVIKVAQRTGIPLREIRQALAVLPEDGAPTALQWRAMSRQWQALLQQKIADLHLLQQQLDSCIGCGCLSLSDCPLRNPGDCLADGKASGHGGTGMAGI</sequence>
<keyword evidence="7" id="KW-0238">DNA-binding</keyword>
<dbReference type="GO" id="GO:0006979">
    <property type="term" value="P:response to oxidative stress"/>
    <property type="evidence" value="ECO:0007669"/>
    <property type="project" value="InterPro"/>
</dbReference>
<evidence type="ECO:0000256" key="3">
    <source>
        <dbReference type="ARBA" id="ARBA00022723"/>
    </source>
</evidence>
<dbReference type="Gene3D" id="1.10.1660.10">
    <property type="match status" value="1"/>
</dbReference>
<proteinExistence type="predicted"/>
<gene>
    <name evidence="10" type="primary">soxR</name>
    <name evidence="10" type="ORF">B6S09_01985</name>
    <name evidence="11" type="ORF">LY04_00014</name>
</gene>
<reference evidence="11 13" key="2">
    <citation type="submission" date="2019-03" db="EMBL/GenBank/DDBJ databases">
        <title>Genomic Encyclopedia of Archaeal and Bacterial Type Strains, Phase II (KMG-II): from individual species to whole genera.</title>
        <authorList>
            <person name="Goeker M."/>
        </authorList>
    </citation>
    <scope>NUCLEOTIDE SEQUENCE [LARGE SCALE GENOMIC DNA]</scope>
    <source>
        <strain evidence="11 13">DSM 15594</strain>
    </source>
</reference>
<evidence type="ECO:0000313" key="13">
    <source>
        <dbReference type="Proteomes" id="UP000295058"/>
    </source>
</evidence>
<dbReference type="EMBL" id="NQJF01000001">
    <property type="protein sequence ID" value="OYD26370.1"/>
    <property type="molecule type" value="Genomic_DNA"/>
</dbReference>
<dbReference type="InterPro" id="IPR009061">
    <property type="entry name" value="DNA-bd_dom_put_sf"/>
</dbReference>
<reference evidence="10 12" key="1">
    <citation type="submission" date="2017-08" db="EMBL/GenBank/DDBJ databases">
        <title>Draft Genome Sequence of the Marine Bacterium Oceanimonas baumannii ATCC 700832.</title>
        <authorList>
            <person name="Mcclelland W.D."/>
            <person name="Brennan M.A."/>
            <person name="Trachtenberg A.M."/>
            <person name="Maclea K.S."/>
        </authorList>
    </citation>
    <scope>NUCLEOTIDE SEQUENCE [LARGE SCALE GENOMIC DNA]</scope>
    <source>
        <strain evidence="10 12">ATCC 700832</strain>
    </source>
</reference>
<dbReference type="Pfam" id="PF00376">
    <property type="entry name" value="MerR"/>
    <property type="match status" value="1"/>
</dbReference>
<dbReference type="PANTHER" id="PTHR30204">
    <property type="entry name" value="REDOX-CYCLING DRUG-SENSING TRANSCRIPTIONAL ACTIVATOR SOXR"/>
    <property type="match status" value="1"/>
</dbReference>
<comment type="caution">
    <text evidence="10">The sequence shown here is derived from an EMBL/GenBank/DDBJ whole genome shotgun (WGS) entry which is preliminary data.</text>
</comment>
<dbReference type="OrthoDB" id="9802944at2"/>
<dbReference type="EMBL" id="SODO01000001">
    <property type="protein sequence ID" value="TDW61969.1"/>
    <property type="molecule type" value="Genomic_DNA"/>
</dbReference>
<evidence type="ECO:0000256" key="8">
    <source>
        <dbReference type="ARBA" id="ARBA00023163"/>
    </source>
</evidence>
<evidence type="ECO:0000313" key="12">
    <source>
        <dbReference type="Proteomes" id="UP000243640"/>
    </source>
</evidence>